<evidence type="ECO:0000259" key="6">
    <source>
        <dbReference type="Pfam" id="PF08479"/>
    </source>
</evidence>
<evidence type="ECO:0000313" key="7">
    <source>
        <dbReference type="EMBL" id="PZN71621.1"/>
    </source>
</evidence>
<dbReference type="Proteomes" id="UP000249396">
    <property type="component" value="Unassembled WGS sequence"/>
</dbReference>
<feature type="domain" description="Polypeptide-transport-associated ShlB-type" evidence="6">
    <location>
        <begin position="108"/>
        <end position="176"/>
    </location>
</feature>
<feature type="compositionally biased region" description="Basic and acidic residues" evidence="4">
    <location>
        <begin position="53"/>
        <end position="70"/>
    </location>
</feature>
<accession>A0A2W4QHD0</accession>
<dbReference type="InterPro" id="IPR051544">
    <property type="entry name" value="TPS_OM_transporter"/>
</dbReference>
<evidence type="ECO:0000256" key="2">
    <source>
        <dbReference type="ARBA" id="ARBA00022692"/>
    </source>
</evidence>
<keyword evidence="3" id="KW-0998">Cell outer membrane</keyword>
<feature type="domain" description="Haemolysin activator HlyB C-terminal" evidence="5">
    <location>
        <begin position="238"/>
        <end position="559"/>
    </location>
</feature>
<protein>
    <recommendedName>
        <fullName evidence="9">ShlB/FhaC/HecB family hemolysin secretion/activation protein</fullName>
    </recommendedName>
</protein>
<name>A0A2W4QHD0_9GAMM</name>
<proteinExistence type="predicted"/>
<dbReference type="PANTHER" id="PTHR34597:SF1">
    <property type="entry name" value="HEME_HEMOPEXIN TRANSPORTER PROTEIN HUXB"/>
    <property type="match status" value="1"/>
</dbReference>
<dbReference type="InterPro" id="IPR005565">
    <property type="entry name" value="Hemolysn_activator_HlyB_C"/>
</dbReference>
<dbReference type="PANTHER" id="PTHR34597">
    <property type="entry name" value="SLR1661 PROTEIN"/>
    <property type="match status" value="1"/>
</dbReference>
<dbReference type="Gene3D" id="2.40.160.50">
    <property type="entry name" value="membrane protein fhac: a member of the omp85/tpsb transporter family"/>
    <property type="match status" value="1"/>
</dbReference>
<feature type="region of interest" description="Disordered" evidence="4">
    <location>
        <begin position="35"/>
        <end position="78"/>
    </location>
</feature>
<evidence type="ECO:0000256" key="3">
    <source>
        <dbReference type="ARBA" id="ARBA00023237"/>
    </source>
</evidence>
<keyword evidence="2" id="KW-0812">Transmembrane</keyword>
<keyword evidence="1" id="KW-1134">Transmembrane beta strand</keyword>
<dbReference type="Gene3D" id="3.10.20.310">
    <property type="entry name" value="membrane protein fhac"/>
    <property type="match status" value="1"/>
</dbReference>
<evidence type="ECO:0000313" key="8">
    <source>
        <dbReference type="Proteomes" id="UP000249396"/>
    </source>
</evidence>
<evidence type="ECO:0000256" key="1">
    <source>
        <dbReference type="ARBA" id="ARBA00022452"/>
    </source>
</evidence>
<dbReference type="GO" id="GO:0046819">
    <property type="term" value="P:protein secretion by the type V secretion system"/>
    <property type="evidence" value="ECO:0007669"/>
    <property type="project" value="TreeGrafter"/>
</dbReference>
<comment type="caution">
    <text evidence="7">The sequence shown here is derived from an EMBL/GenBank/DDBJ whole genome shotgun (WGS) entry which is preliminary data.</text>
</comment>
<dbReference type="EMBL" id="QJPH01000514">
    <property type="protein sequence ID" value="PZN71621.1"/>
    <property type="molecule type" value="Genomic_DNA"/>
</dbReference>
<dbReference type="InterPro" id="IPR013686">
    <property type="entry name" value="Polypept-transport_assoc_ShlB"/>
</dbReference>
<keyword evidence="1" id="KW-0472">Membrane</keyword>
<gene>
    <name evidence="7" type="ORF">DM484_25985</name>
</gene>
<organism evidence="7 8">
    <name type="scientific">Candidatus Methylumidiphilus alinenensis</name>
    <dbReference type="NCBI Taxonomy" id="2202197"/>
    <lineage>
        <taxon>Bacteria</taxon>
        <taxon>Pseudomonadati</taxon>
        <taxon>Pseudomonadota</taxon>
        <taxon>Gammaproteobacteria</taxon>
        <taxon>Methylococcales</taxon>
        <taxon>Candidatus Methylumidiphilus</taxon>
    </lineage>
</organism>
<dbReference type="GO" id="GO:0098046">
    <property type="term" value="C:type V protein secretion system complex"/>
    <property type="evidence" value="ECO:0007669"/>
    <property type="project" value="TreeGrafter"/>
</dbReference>
<evidence type="ECO:0000259" key="5">
    <source>
        <dbReference type="Pfam" id="PF03865"/>
    </source>
</evidence>
<dbReference type="AlphaFoldDB" id="A0A2W4QHD0"/>
<sequence length="610" mass="67451">MKISKQLTMSGLATVFGAWLHTGFADQSYFPLDPLSDPTKPSNKRLIVPIPGTDDKSKNGSLKLPDKPKQGSDGQSAKGPRIHVEKVVFDFKDCNNEDPANEDCKNASTIFSNEDLEQVTNPFLERLNHQLSGSDLEQLRYQLTLFYVDKGYISSGAVIEKQSFKDGILHIKIVEGKLTDVKVSGNGWLREEYIQDRLKGDTDEPLNTKDLQERYTRLLNDPLIDRLNGTLLPGLKPGDAVLDLKVTRKRNYGLTLSADNFAPPSIGGYAGRIDTWVSNLSGFGEILNFSFNEMGGAQNYIAGVDVPLNSAGTRFAFHYSNVNTVLVEAPFAQLDIKSNIINYDAQFMHPFYLPPNFLPGNQILTVGFNFNIRQNYTTLSGQPLDRPGSNNGQDSETVVRLWQDYVYQSPSGALALDLRSTESVGLDIFGANKTTQVGDGRFFDWLLQIGSRYTLSPNMLLPNGGYIAVNGALQLADDQLLPLEQLAIGGFSTVKGYRQNYLVRDEGFYTALEFHYSVFGGTPGTPYGVFLVPFVNYGGAWNYRQAGTNLFSSGIGIEGNYGWIGIDGAFEMLSASLYWAERLTSYTLTPGTPKDLQDDGVNFQVKCQVF</sequence>
<dbReference type="GO" id="GO:0008320">
    <property type="term" value="F:protein transmembrane transporter activity"/>
    <property type="evidence" value="ECO:0007669"/>
    <property type="project" value="TreeGrafter"/>
</dbReference>
<dbReference type="Pfam" id="PF03865">
    <property type="entry name" value="ShlB"/>
    <property type="match status" value="1"/>
</dbReference>
<reference evidence="7 8" key="1">
    <citation type="journal article" date="2018" name="Aquat. Microb. Ecol.">
        <title>Gammaproteobacterial methanotrophs dominate.</title>
        <authorList>
            <person name="Rissanen A.J."/>
            <person name="Saarenheimo J."/>
            <person name="Tiirola M."/>
            <person name="Peura S."/>
            <person name="Aalto S.L."/>
            <person name="Karvinen A."/>
            <person name="Nykanen H."/>
        </authorList>
    </citation>
    <scope>NUCLEOTIDE SEQUENCE [LARGE SCALE GENOMIC DNA]</scope>
    <source>
        <strain evidence="7">AMbin10</strain>
    </source>
</reference>
<evidence type="ECO:0008006" key="9">
    <source>
        <dbReference type="Google" id="ProtNLM"/>
    </source>
</evidence>
<evidence type="ECO:0000256" key="4">
    <source>
        <dbReference type="SAM" id="MobiDB-lite"/>
    </source>
</evidence>
<dbReference type="Pfam" id="PF08479">
    <property type="entry name" value="POTRA_2"/>
    <property type="match status" value="1"/>
</dbReference>